<evidence type="ECO:0000256" key="2">
    <source>
        <dbReference type="ARBA" id="ARBA00022692"/>
    </source>
</evidence>
<evidence type="ECO:0000256" key="3">
    <source>
        <dbReference type="ARBA" id="ARBA00022989"/>
    </source>
</evidence>
<dbReference type="GO" id="GO:0030416">
    <property type="term" value="P:methylamine metabolic process"/>
    <property type="evidence" value="ECO:0007669"/>
    <property type="project" value="InterPro"/>
</dbReference>
<sequence length="145" mass="16524">MHWILRILLGAFFVFSGFEKIITPYQNFLYVIQTYDFLPPSLEFFAAHTVPWIELFLGFFCLSGLWLRWSLGGIIGLLMLFILIVAQAIMRDLPITECGCFGESLSLPLPVVILFDSTLLLLTGFLLKCIGKTSKRSLDKYFDEG</sequence>
<accession>A0A3B1DTF8</accession>
<keyword evidence="3 5" id="KW-1133">Transmembrane helix</keyword>
<evidence type="ECO:0000256" key="5">
    <source>
        <dbReference type="SAM" id="Phobius"/>
    </source>
</evidence>
<feature type="transmembrane region" description="Helical" evidence="5">
    <location>
        <begin position="44"/>
        <end position="62"/>
    </location>
</feature>
<dbReference type="EMBL" id="UOGJ01000030">
    <property type="protein sequence ID" value="VAX35115.1"/>
    <property type="molecule type" value="Genomic_DNA"/>
</dbReference>
<protein>
    <recommendedName>
        <fullName evidence="6">Methylamine utilisation protein MauE domain-containing protein</fullName>
    </recommendedName>
</protein>
<keyword evidence="2 5" id="KW-0812">Transmembrane</keyword>
<dbReference type="AlphaFoldDB" id="A0A3B1DTF8"/>
<dbReference type="Pfam" id="PF07291">
    <property type="entry name" value="MauE"/>
    <property type="match status" value="1"/>
</dbReference>
<gene>
    <name evidence="7" type="ORF">MNBD_UNCLBAC01-2108</name>
</gene>
<evidence type="ECO:0000256" key="1">
    <source>
        <dbReference type="ARBA" id="ARBA00004141"/>
    </source>
</evidence>
<evidence type="ECO:0000259" key="6">
    <source>
        <dbReference type="Pfam" id="PF07291"/>
    </source>
</evidence>
<dbReference type="InterPro" id="IPR009908">
    <property type="entry name" value="Methylamine_util_MauE"/>
</dbReference>
<dbReference type="GO" id="GO:0016020">
    <property type="term" value="C:membrane"/>
    <property type="evidence" value="ECO:0007669"/>
    <property type="project" value="UniProtKB-SubCell"/>
</dbReference>
<feature type="transmembrane region" description="Helical" evidence="5">
    <location>
        <begin position="109"/>
        <end position="130"/>
    </location>
</feature>
<evidence type="ECO:0000256" key="4">
    <source>
        <dbReference type="ARBA" id="ARBA00023136"/>
    </source>
</evidence>
<comment type="subcellular location">
    <subcellularLocation>
        <location evidence="1">Membrane</location>
        <topology evidence="1">Multi-pass membrane protein</topology>
    </subcellularLocation>
</comment>
<name>A0A3B1DTF8_9ZZZZ</name>
<proteinExistence type="predicted"/>
<evidence type="ECO:0000313" key="7">
    <source>
        <dbReference type="EMBL" id="VAX35115.1"/>
    </source>
</evidence>
<organism evidence="7">
    <name type="scientific">hydrothermal vent metagenome</name>
    <dbReference type="NCBI Taxonomy" id="652676"/>
    <lineage>
        <taxon>unclassified sequences</taxon>
        <taxon>metagenomes</taxon>
        <taxon>ecological metagenomes</taxon>
    </lineage>
</organism>
<reference evidence="7" key="1">
    <citation type="submission" date="2018-06" db="EMBL/GenBank/DDBJ databases">
        <authorList>
            <person name="Zhirakovskaya E."/>
        </authorList>
    </citation>
    <scope>NUCLEOTIDE SEQUENCE</scope>
</reference>
<keyword evidence="4 5" id="KW-0472">Membrane</keyword>
<feature type="domain" description="Methylamine utilisation protein MauE" evidence="6">
    <location>
        <begin position="3"/>
        <end position="127"/>
    </location>
</feature>
<feature type="transmembrane region" description="Helical" evidence="5">
    <location>
        <begin position="69"/>
        <end position="89"/>
    </location>
</feature>